<dbReference type="Gene3D" id="3.40.50.300">
    <property type="entry name" value="P-loop containing nucleotide triphosphate hydrolases"/>
    <property type="match status" value="2"/>
</dbReference>
<dbReference type="PANTHER" id="PTHR37291:SF1">
    <property type="entry name" value="TYPE IV METHYL-DIRECTED RESTRICTION ENZYME ECOKMCRB SUBUNIT"/>
    <property type="match status" value="1"/>
</dbReference>
<feature type="domain" description="ATPase dynein-related AAA" evidence="1">
    <location>
        <begin position="551"/>
        <end position="634"/>
    </location>
</feature>
<dbReference type="Proteomes" id="UP001163739">
    <property type="component" value="Chromosome"/>
</dbReference>
<accession>A0ABY6MX84</accession>
<dbReference type="EMBL" id="CP100390">
    <property type="protein sequence ID" value="UZE94439.1"/>
    <property type="molecule type" value="Genomic_DNA"/>
</dbReference>
<evidence type="ECO:0000313" key="2">
    <source>
        <dbReference type="EMBL" id="UZE94439.1"/>
    </source>
</evidence>
<dbReference type="RefSeq" id="WP_265045932.1">
    <property type="nucleotide sequence ID" value="NZ_CP100390.1"/>
</dbReference>
<keyword evidence="3" id="KW-1185">Reference proteome</keyword>
<reference evidence="2" key="1">
    <citation type="submission" date="2022-06" db="EMBL/GenBank/DDBJ databases">
        <title>Alkalimarinus sp. nov., isolated from gut of a Alitta virens.</title>
        <authorList>
            <person name="Yang A.I."/>
            <person name="Shin N.-R."/>
        </authorList>
    </citation>
    <scope>NUCLEOTIDE SEQUENCE</scope>
    <source>
        <strain evidence="2">A2M4</strain>
    </source>
</reference>
<dbReference type="PANTHER" id="PTHR37291">
    <property type="entry name" value="5-METHYLCYTOSINE-SPECIFIC RESTRICTION ENZYME B"/>
    <property type="match status" value="1"/>
</dbReference>
<dbReference type="SUPFAM" id="SSF52540">
    <property type="entry name" value="P-loop containing nucleoside triphosphate hydrolases"/>
    <property type="match status" value="1"/>
</dbReference>
<proteinExistence type="predicted"/>
<dbReference type="Pfam" id="PF07728">
    <property type="entry name" value="AAA_5"/>
    <property type="match status" value="1"/>
</dbReference>
<dbReference type="InterPro" id="IPR052934">
    <property type="entry name" value="Methyl-DNA_Rec/Restrict_Enz"/>
</dbReference>
<organism evidence="2 3">
    <name type="scientific">Alkalimarinus alittae</name>
    <dbReference type="NCBI Taxonomy" id="2961619"/>
    <lineage>
        <taxon>Bacteria</taxon>
        <taxon>Pseudomonadati</taxon>
        <taxon>Pseudomonadota</taxon>
        <taxon>Gammaproteobacteria</taxon>
        <taxon>Alteromonadales</taxon>
        <taxon>Alteromonadaceae</taxon>
        <taxon>Alkalimarinus</taxon>
    </lineage>
</organism>
<evidence type="ECO:0000259" key="1">
    <source>
        <dbReference type="Pfam" id="PF07728"/>
    </source>
</evidence>
<protein>
    <submittedName>
        <fullName evidence="2">AAA family ATPase</fullName>
    </submittedName>
</protein>
<name>A0ABY6MX84_9ALTE</name>
<sequence length="787" mass="90005">MPDKTQYEFNGKTLGKGPLALAVIKYLVEEQEHSFEELNKLLDGFKFRSGGVLLDAQEYLNRLTVKPDTKNRFFKDDSITDKKGQEFLVSSQWGLGNIDKLVVWGRNFGLEIKILVDESSILFKKFSAYKQGPMPPWITTWINSYNDLCTYIKSIDPDAFDYSEQSFLERYWRDASNGISSVKPGFLSNDEFSALKSEFPDISKKILQDPSSETLDNVIAWAKQAKQSGKFNTIKYGVIHRFFCACAPQQYCSILNLDHLKAFIHKWNEQKLGPKIEPKGNWADLNQSIVQTIKLRGFEDEDLYLLNTFIYRLKEDILGEIDDVFGIGSVNADGYNSTQNRSLEGLETISLNTILYGPPGTGKTYHTVDMAVRTADPDFSGNREQIKKRYDELVLEKRIRFVTFHQSFSYEEFIEGLKASTDSGSISYQVEPGIFKKLCNDAAVGSTKVTNSLNLAIESFKSTLDEKETFALKTLKGKPFNIEYHGNSTFRIFPSNSKHDDLGRGYPVSIEHIHELYRNPETDIVYNRSYAKSILLYLKSKYDVKDFVHPTTHTQENYVLIIDEINRGNISKIFGELITLIEPSKRAGQPESLTIRLPYSNEPFSVPNNLHIIGTMNTADRSLAMMDTALRRRFDFVEMMPDYGVLNGTEVCGVDLAELLKSMNDRIEYLYDREHMLGHAFFIPVKEAALEHKQEELISVFKNKVIPLLEEYFYEDWAKIRLVLGDNQKNDTDHQFVTEVTDARGAKALFGNAYEDNQYEGETKRYQLNEDAFAEPESYLGILGKSN</sequence>
<evidence type="ECO:0000313" key="3">
    <source>
        <dbReference type="Proteomes" id="UP001163739"/>
    </source>
</evidence>
<dbReference type="InterPro" id="IPR027417">
    <property type="entry name" value="P-loop_NTPase"/>
</dbReference>
<gene>
    <name evidence="2" type="ORF">NKI27_10070</name>
</gene>
<dbReference type="InterPro" id="IPR011704">
    <property type="entry name" value="ATPase_dyneun-rel_AAA"/>
</dbReference>